<protein>
    <submittedName>
        <fullName evidence="6">N-acetylglucosaminyl-diphospho-decaprenol L-rhamnosyltransferase</fullName>
        <ecNumber evidence="6">2.4.1.289</ecNumber>
    </submittedName>
</protein>
<reference evidence="6 7" key="1">
    <citation type="submission" date="2015-11" db="EMBL/GenBank/DDBJ databases">
        <title>Description and complete genome sequence of a novel strain predominating in hypersaline microbial mats and representing a new family of the Bacteriodetes phylum.</title>
        <authorList>
            <person name="Spring S."/>
            <person name="Bunk B."/>
            <person name="Sproer C."/>
            <person name="Klenk H.-P."/>
        </authorList>
    </citation>
    <scope>NUCLEOTIDE SEQUENCE [LARGE SCALE GENOMIC DNA]</scope>
    <source>
        <strain evidence="6 7">L21-Spi-D4</strain>
    </source>
</reference>
<dbReference type="STRING" id="1307839.L21SP5_02135"/>
<organism evidence="6 7">
    <name type="scientific">Salinivirga cyanobacteriivorans</name>
    <dbReference type="NCBI Taxonomy" id="1307839"/>
    <lineage>
        <taxon>Bacteria</taxon>
        <taxon>Pseudomonadati</taxon>
        <taxon>Bacteroidota</taxon>
        <taxon>Bacteroidia</taxon>
        <taxon>Bacteroidales</taxon>
        <taxon>Salinivirgaceae</taxon>
        <taxon>Salinivirga</taxon>
    </lineage>
</organism>
<gene>
    <name evidence="6" type="primary">wbbL_2</name>
    <name evidence="6" type="ORF">L21SP5_02135</name>
</gene>
<dbReference type="SUPFAM" id="SSF53448">
    <property type="entry name" value="Nucleotide-diphospho-sugar transferases"/>
    <property type="match status" value="1"/>
</dbReference>
<dbReference type="Gene3D" id="3.90.550.10">
    <property type="entry name" value="Spore Coat Polysaccharide Biosynthesis Protein SpsA, Chain A"/>
    <property type="match status" value="1"/>
</dbReference>
<dbReference type="InterPro" id="IPR029044">
    <property type="entry name" value="Nucleotide-diphossugar_trans"/>
</dbReference>
<keyword evidence="2 6" id="KW-0328">Glycosyltransferase</keyword>
<dbReference type="EC" id="2.4.1.289" evidence="6"/>
<keyword evidence="7" id="KW-1185">Reference proteome</keyword>
<evidence type="ECO:0000313" key="6">
    <source>
        <dbReference type="EMBL" id="ALO15768.1"/>
    </source>
</evidence>
<dbReference type="Pfam" id="PF00535">
    <property type="entry name" value="Glycos_transf_2"/>
    <property type="match status" value="1"/>
</dbReference>
<keyword evidence="4" id="KW-1133">Transmembrane helix</keyword>
<feature type="transmembrane region" description="Helical" evidence="4">
    <location>
        <begin position="252"/>
        <end position="273"/>
    </location>
</feature>
<dbReference type="PANTHER" id="PTHR43179:SF12">
    <property type="entry name" value="GALACTOFURANOSYLTRANSFERASE GLFT2"/>
    <property type="match status" value="1"/>
</dbReference>
<sequence length="309" mass="36409">MVGVITVNFNLSRETILCLKSILQSDFVEYKIYLIDNGSELGEYEKLKNAFLDEPKVYIDRLEQNVGYVKAVNHGILSLRKMDTDYIMVMNNDTIIDQSAIYELYASLQKHKKAIVTGKVYYYDHPDILQHTGVVFTDRRFLKTAYPGRGEKDTGQFEEEQERDSLDDVFWMFPARLIDDIGYYSPHFFLYAEQGDFARRAHKKGYKLIFTPKAKLWHKESLTTGGGDVKSLKIMYWRGQGSFIFLARHLKWYFFILWFFCQVPLVLLKTMVLNDSKLRRANRATFRGYLYGLKWLFIRNENNGYNPYI</sequence>
<dbReference type="AlphaFoldDB" id="A0A0S2I092"/>
<name>A0A0S2I092_9BACT</name>
<evidence type="ECO:0000313" key="7">
    <source>
        <dbReference type="Proteomes" id="UP000064893"/>
    </source>
</evidence>
<proteinExistence type="inferred from homology"/>
<feature type="domain" description="Glycosyltransferase 2-like" evidence="5">
    <location>
        <begin position="4"/>
        <end position="131"/>
    </location>
</feature>
<dbReference type="RefSeq" id="WP_157754626.1">
    <property type="nucleotide sequence ID" value="NZ_CP013118.1"/>
</dbReference>
<dbReference type="OrthoDB" id="9771846at2"/>
<dbReference type="EMBL" id="CP013118">
    <property type="protein sequence ID" value="ALO15768.1"/>
    <property type="molecule type" value="Genomic_DNA"/>
</dbReference>
<evidence type="ECO:0000256" key="1">
    <source>
        <dbReference type="ARBA" id="ARBA00006739"/>
    </source>
</evidence>
<dbReference type="KEGG" id="blq:L21SP5_02135"/>
<dbReference type="InterPro" id="IPR001173">
    <property type="entry name" value="Glyco_trans_2-like"/>
</dbReference>
<dbReference type="GO" id="GO:0102096">
    <property type="term" value="F:decaprenyl-N-acetyl-alpha-D-glucosaminyl-pyrophosphate:dTDP-alpha-L-rhamnose rhamnosyltransferase activity"/>
    <property type="evidence" value="ECO:0007669"/>
    <property type="project" value="UniProtKB-EC"/>
</dbReference>
<comment type="similarity">
    <text evidence="1">Belongs to the glycosyltransferase 2 family.</text>
</comment>
<evidence type="ECO:0000256" key="4">
    <source>
        <dbReference type="SAM" id="Phobius"/>
    </source>
</evidence>
<evidence type="ECO:0000256" key="2">
    <source>
        <dbReference type="ARBA" id="ARBA00022676"/>
    </source>
</evidence>
<keyword evidence="4" id="KW-0472">Membrane</keyword>
<evidence type="ECO:0000259" key="5">
    <source>
        <dbReference type="Pfam" id="PF00535"/>
    </source>
</evidence>
<keyword evidence="3 6" id="KW-0808">Transferase</keyword>
<dbReference type="PANTHER" id="PTHR43179">
    <property type="entry name" value="RHAMNOSYLTRANSFERASE WBBL"/>
    <property type="match status" value="1"/>
</dbReference>
<evidence type="ECO:0000256" key="3">
    <source>
        <dbReference type="ARBA" id="ARBA00022679"/>
    </source>
</evidence>
<dbReference type="Proteomes" id="UP000064893">
    <property type="component" value="Chromosome"/>
</dbReference>
<keyword evidence="4" id="KW-0812">Transmembrane</keyword>
<accession>A0A0S2I092</accession>